<evidence type="ECO:0008006" key="3">
    <source>
        <dbReference type="Google" id="ProtNLM"/>
    </source>
</evidence>
<sequence length="118" mass="13779">MQQIMLDLVIAFRQGRIRDPPNRTILRGWVGVVAARQAYWHRRKARRDAALFVDRDVDQLPGPHPDPHLEAREELRRVERRLRPKQLDRLLADVSGDDPGVGRSAICAYRKKARGRRR</sequence>
<accession>A0A6N7Q6R9</accession>
<name>A0A6N7Q6R9_9BACT</name>
<evidence type="ECO:0000313" key="2">
    <source>
        <dbReference type="Proteomes" id="UP000440224"/>
    </source>
</evidence>
<organism evidence="1 2">
    <name type="scientific">Polyangium spumosum</name>
    <dbReference type="NCBI Taxonomy" id="889282"/>
    <lineage>
        <taxon>Bacteria</taxon>
        <taxon>Pseudomonadati</taxon>
        <taxon>Myxococcota</taxon>
        <taxon>Polyangia</taxon>
        <taxon>Polyangiales</taxon>
        <taxon>Polyangiaceae</taxon>
        <taxon>Polyangium</taxon>
    </lineage>
</organism>
<dbReference type="AlphaFoldDB" id="A0A6N7Q6R9"/>
<comment type="caution">
    <text evidence="1">The sequence shown here is derived from an EMBL/GenBank/DDBJ whole genome shotgun (WGS) entry which is preliminary data.</text>
</comment>
<dbReference type="EMBL" id="WJIE01000042">
    <property type="protein sequence ID" value="MRG98610.1"/>
    <property type="molecule type" value="Genomic_DNA"/>
</dbReference>
<dbReference type="Proteomes" id="UP000440224">
    <property type="component" value="Unassembled WGS sequence"/>
</dbReference>
<protein>
    <recommendedName>
        <fullName evidence="3">RNA polymerase sigma-70 region 2 domain-containing protein</fullName>
    </recommendedName>
</protein>
<gene>
    <name evidence="1" type="ORF">GF068_42875</name>
</gene>
<proteinExistence type="predicted"/>
<keyword evidence="2" id="KW-1185">Reference proteome</keyword>
<reference evidence="1 2" key="1">
    <citation type="submission" date="2019-10" db="EMBL/GenBank/DDBJ databases">
        <title>A soil myxobacterium in the family Polyangiaceae.</title>
        <authorList>
            <person name="Li Y."/>
            <person name="Wang J."/>
        </authorList>
    </citation>
    <scope>NUCLEOTIDE SEQUENCE [LARGE SCALE GENOMIC DNA]</scope>
    <source>
        <strain evidence="1 2">DSM 14734</strain>
    </source>
</reference>
<evidence type="ECO:0000313" key="1">
    <source>
        <dbReference type="EMBL" id="MRG98610.1"/>
    </source>
</evidence>